<proteinExistence type="inferred from homology"/>
<feature type="repeat" description="PPR" evidence="3">
    <location>
        <begin position="69"/>
        <end position="99"/>
    </location>
</feature>
<dbReference type="Pfam" id="PF14432">
    <property type="entry name" value="DYW_deaminase"/>
    <property type="match status" value="1"/>
</dbReference>
<evidence type="ECO:0000256" key="1">
    <source>
        <dbReference type="ARBA" id="ARBA00006643"/>
    </source>
</evidence>
<organism evidence="5 6">
    <name type="scientific">Brassica napus</name>
    <name type="common">Rape</name>
    <dbReference type="NCBI Taxonomy" id="3708"/>
    <lineage>
        <taxon>Eukaryota</taxon>
        <taxon>Viridiplantae</taxon>
        <taxon>Streptophyta</taxon>
        <taxon>Embryophyta</taxon>
        <taxon>Tracheophyta</taxon>
        <taxon>Spermatophyta</taxon>
        <taxon>Magnoliopsida</taxon>
        <taxon>eudicotyledons</taxon>
        <taxon>Gunneridae</taxon>
        <taxon>Pentapetalae</taxon>
        <taxon>rosids</taxon>
        <taxon>malvids</taxon>
        <taxon>Brassicales</taxon>
        <taxon>Brassicaceae</taxon>
        <taxon>Brassiceae</taxon>
        <taxon>Brassica</taxon>
    </lineage>
</organism>
<dbReference type="Proteomes" id="UP000824890">
    <property type="component" value="Unassembled WGS sequence"/>
</dbReference>
<feature type="repeat" description="PPR" evidence="3">
    <location>
        <begin position="100"/>
        <end position="134"/>
    </location>
</feature>
<dbReference type="PANTHER" id="PTHR47926">
    <property type="entry name" value="PENTATRICOPEPTIDE REPEAT-CONTAINING PROTEIN"/>
    <property type="match status" value="1"/>
</dbReference>
<accession>A0ABQ7XLD7</accession>
<feature type="domain" description="DYW" evidence="4">
    <location>
        <begin position="363"/>
        <end position="396"/>
    </location>
</feature>
<dbReference type="Gene3D" id="1.25.40.10">
    <property type="entry name" value="Tetratricopeptide repeat domain"/>
    <property type="match status" value="2"/>
</dbReference>
<dbReference type="Pfam" id="PF01535">
    <property type="entry name" value="PPR"/>
    <property type="match status" value="2"/>
</dbReference>
<dbReference type="InterPro" id="IPR011990">
    <property type="entry name" value="TPR-like_helical_dom_sf"/>
</dbReference>
<dbReference type="PROSITE" id="PS51375">
    <property type="entry name" value="PPR"/>
    <property type="match status" value="3"/>
</dbReference>
<dbReference type="PANTHER" id="PTHR47926:SF452">
    <property type="entry name" value="PENTATRICOPEPTIDE REPEAT-CONTAINING PROTEIN"/>
    <property type="match status" value="1"/>
</dbReference>
<dbReference type="InterPro" id="IPR046960">
    <property type="entry name" value="PPR_At4g14850-like_plant"/>
</dbReference>
<name>A0ABQ7XLD7_BRANA</name>
<protein>
    <recommendedName>
        <fullName evidence="4">DYW domain-containing protein</fullName>
    </recommendedName>
</protein>
<evidence type="ECO:0000313" key="5">
    <source>
        <dbReference type="EMBL" id="KAH0856750.1"/>
    </source>
</evidence>
<comment type="caution">
    <text evidence="5">The sequence shown here is derived from an EMBL/GenBank/DDBJ whole genome shotgun (WGS) entry which is preliminary data.</text>
</comment>
<sequence length="396" mass="45459">MMRAPFRRHRFCLGVVGFRRNPFVGSLSSSSILWKSPTEMIYDSLISSAMFSSRFVNAITVKVLKRDGEVVIWNVMIDGYMRLGDCKAARTLFDQMRVRSVVSWNTMISGYCKYGAFKEAVEIFCEMRRVDLRPKSKGIEFDDVLGSALIDMYSKCGVVERAVEVFERLPRKNVITWSAMINGFAIHGLASDAVDCFCRMREVGVKPSDVAYINLLTACSHVGMVEEGRKYFSQMVNVDGLKPRIEQYGCMVDLLGRSGLLEEAEQFIHNMHVKPDDVIWKALLGACRMHENVAMGKRVANILMEMSEVSEMRLRMKEMDIRKDLGCSWIDVDGVLHEFLVEDDSHPRAKDINSKLVEISEKLRLISKVYERKITVRDRKRFHHFQDGSCSCMDYW</sequence>
<gene>
    <name evidence="5" type="ORF">HID58_085011</name>
</gene>
<dbReference type="EMBL" id="JAGKQM010000019">
    <property type="protein sequence ID" value="KAH0856750.1"/>
    <property type="molecule type" value="Genomic_DNA"/>
</dbReference>
<evidence type="ECO:0000259" key="4">
    <source>
        <dbReference type="Pfam" id="PF14432"/>
    </source>
</evidence>
<dbReference type="InterPro" id="IPR002885">
    <property type="entry name" value="PPR_rpt"/>
</dbReference>
<feature type="repeat" description="PPR" evidence="3">
    <location>
        <begin position="173"/>
        <end position="207"/>
    </location>
</feature>
<dbReference type="InterPro" id="IPR032867">
    <property type="entry name" value="DYW_dom"/>
</dbReference>
<evidence type="ECO:0000256" key="3">
    <source>
        <dbReference type="PROSITE-ProRule" id="PRU00708"/>
    </source>
</evidence>
<keyword evidence="6" id="KW-1185">Reference proteome</keyword>
<keyword evidence="2" id="KW-0677">Repeat</keyword>
<dbReference type="NCBIfam" id="TIGR00756">
    <property type="entry name" value="PPR"/>
    <property type="match status" value="3"/>
</dbReference>
<comment type="similarity">
    <text evidence="1">Belongs to the PPR family. PCMP-H subfamily.</text>
</comment>
<dbReference type="Pfam" id="PF13041">
    <property type="entry name" value="PPR_2"/>
    <property type="match status" value="2"/>
</dbReference>
<evidence type="ECO:0000256" key="2">
    <source>
        <dbReference type="ARBA" id="ARBA00022737"/>
    </source>
</evidence>
<reference evidence="5 6" key="1">
    <citation type="submission" date="2021-05" db="EMBL/GenBank/DDBJ databases">
        <title>Genome Assembly of Synthetic Allotetraploid Brassica napus Reveals Homoeologous Exchanges between Subgenomes.</title>
        <authorList>
            <person name="Davis J.T."/>
        </authorList>
    </citation>
    <scope>NUCLEOTIDE SEQUENCE [LARGE SCALE GENOMIC DNA]</scope>
    <source>
        <strain evidence="6">cv. Da-Ae</strain>
        <tissue evidence="5">Seedling</tissue>
    </source>
</reference>
<evidence type="ECO:0000313" key="6">
    <source>
        <dbReference type="Proteomes" id="UP000824890"/>
    </source>
</evidence>